<dbReference type="PANTHER" id="PTHR30246">
    <property type="entry name" value="2-KETO-3-DEOXY-6-PHOSPHOGLUCONATE ALDOLASE"/>
    <property type="match status" value="1"/>
</dbReference>
<dbReference type="SUPFAM" id="SSF51569">
    <property type="entry name" value="Aldolase"/>
    <property type="match status" value="1"/>
</dbReference>
<keyword evidence="7" id="KW-1185">Reference proteome</keyword>
<comment type="similarity">
    <text evidence="2">Belongs to the KHG/KDPG aldolase family.</text>
</comment>
<dbReference type="RefSeq" id="WP_086541943.1">
    <property type="nucleotide sequence ID" value="NZ_MSSW01000037.1"/>
</dbReference>
<dbReference type="InterPro" id="IPR013785">
    <property type="entry name" value="Aldolase_TIM"/>
</dbReference>
<dbReference type="Proteomes" id="UP000256405">
    <property type="component" value="Unassembled WGS sequence"/>
</dbReference>
<dbReference type="CDD" id="cd00452">
    <property type="entry name" value="KDPG_aldolase"/>
    <property type="match status" value="1"/>
</dbReference>
<reference evidence="6 7" key="1">
    <citation type="submission" date="2018-08" db="EMBL/GenBank/DDBJ databases">
        <title>Genomic Encyclopedia of Archaeal and Bacterial Type Strains, Phase II (KMG-II): from individual species to whole genera.</title>
        <authorList>
            <person name="Goeker M."/>
        </authorList>
    </citation>
    <scope>NUCLEOTIDE SEQUENCE [LARGE SCALE GENOMIC DNA]</scope>
    <source>
        <strain evidence="6 7">DSM 15986</strain>
    </source>
</reference>
<protein>
    <submittedName>
        <fullName evidence="6">2-dehydro-3-deoxyphosphogluconate aldolase/(4S)-4-hydroxy-2-oxoglutarate aldolase</fullName>
    </submittedName>
</protein>
<accession>A0A3E0DF92</accession>
<proteinExistence type="inferred from homology"/>
<comment type="pathway">
    <text evidence="1">Carbohydrate acid metabolism.</text>
</comment>
<dbReference type="PROSITE" id="PS00160">
    <property type="entry name" value="ALDOLASE_KDPG_KHG_2"/>
    <property type="match status" value="1"/>
</dbReference>
<evidence type="ECO:0000256" key="4">
    <source>
        <dbReference type="ARBA" id="ARBA00023239"/>
    </source>
</evidence>
<keyword evidence="4" id="KW-0456">Lyase</keyword>
<evidence type="ECO:0000256" key="1">
    <source>
        <dbReference type="ARBA" id="ARBA00004761"/>
    </source>
</evidence>
<evidence type="ECO:0000313" key="7">
    <source>
        <dbReference type="Proteomes" id="UP000256405"/>
    </source>
</evidence>
<dbReference type="InterPro" id="IPR031338">
    <property type="entry name" value="KDPG/KHG_AS_2"/>
</dbReference>
<dbReference type="OrthoDB" id="9802667at2"/>
<dbReference type="Pfam" id="PF01081">
    <property type="entry name" value="Aldolase"/>
    <property type="match status" value="1"/>
</dbReference>
<organism evidence="6 7">
    <name type="scientific">Algoriphagus antarcticus</name>
    <dbReference type="NCBI Taxonomy" id="238540"/>
    <lineage>
        <taxon>Bacteria</taxon>
        <taxon>Pseudomonadati</taxon>
        <taxon>Bacteroidota</taxon>
        <taxon>Cytophagia</taxon>
        <taxon>Cytophagales</taxon>
        <taxon>Cyclobacteriaceae</taxon>
        <taxon>Algoriphagus</taxon>
    </lineage>
</organism>
<keyword evidence="5" id="KW-0119">Carbohydrate metabolism</keyword>
<dbReference type="GO" id="GO:0016829">
    <property type="term" value="F:lyase activity"/>
    <property type="evidence" value="ECO:0007669"/>
    <property type="project" value="UniProtKB-KW"/>
</dbReference>
<dbReference type="InterPro" id="IPR000887">
    <property type="entry name" value="Aldlse_KDPG_KHG"/>
</dbReference>
<name>A0A3E0DF92_9BACT</name>
<dbReference type="EMBL" id="QUNF01000028">
    <property type="protein sequence ID" value="REG81243.1"/>
    <property type="molecule type" value="Genomic_DNA"/>
</dbReference>
<comment type="subunit">
    <text evidence="3">Homotrimer.</text>
</comment>
<evidence type="ECO:0000256" key="3">
    <source>
        <dbReference type="ARBA" id="ARBA00011233"/>
    </source>
</evidence>
<evidence type="ECO:0000256" key="2">
    <source>
        <dbReference type="ARBA" id="ARBA00006906"/>
    </source>
</evidence>
<evidence type="ECO:0000256" key="5">
    <source>
        <dbReference type="ARBA" id="ARBA00023277"/>
    </source>
</evidence>
<gene>
    <name evidence="6" type="ORF">C8N25_12833</name>
</gene>
<dbReference type="NCBIfam" id="TIGR01182">
    <property type="entry name" value="eda"/>
    <property type="match status" value="1"/>
</dbReference>
<sequence>MGNSTSLFWERYHKAPIVGIIRGQSLETVLKIAQAYAEAEFTTLEITMNTPGAASIISRLRIEFPSLNIGAGTVCSLSDLREAIDARAQFIVTPIISETVIEHAVDENIPIFPGAFSPTEIYKAWTLGASAVKLFPATQMGVQFIKDVLGPLDQVKLLPTGGVSKDNIKSFFEAGAYGVGMGSSLIDKKLVSDGDFESLKKHFVGIKSEIEGFIKV</sequence>
<dbReference type="AlphaFoldDB" id="A0A3E0DF92"/>
<dbReference type="Gene3D" id="3.20.20.70">
    <property type="entry name" value="Aldolase class I"/>
    <property type="match status" value="1"/>
</dbReference>
<dbReference type="PANTHER" id="PTHR30246:SF1">
    <property type="entry name" value="2-DEHYDRO-3-DEOXY-6-PHOSPHOGALACTONATE ALDOLASE-RELATED"/>
    <property type="match status" value="1"/>
</dbReference>
<evidence type="ECO:0000313" key="6">
    <source>
        <dbReference type="EMBL" id="REG81243.1"/>
    </source>
</evidence>
<comment type="caution">
    <text evidence="6">The sequence shown here is derived from an EMBL/GenBank/DDBJ whole genome shotgun (WGS) entry which is preliminary data.</text>
</comment>